<gene>
    <name evidence="5" type="ORF">EV662_102495</name>
</gene>
<dbReference type="GO" id="GO:0005829">
    <property type="term" value="C:cytosol"/>
    <property type="evidence" value="ECO:0007669"/>
    <property type="project" value="TreeGrafter"/>
</dbReference>
<name>A0A4R2Q3Y6_9RHOB</name>
<evidence type="ECO:0000313" key="6">
    <source>
        <dbReference type="Proteomes" id="UP000294835"/>
    </source>
</evidence>
<dbReference type="InterPro" id="IPR050306">
    <property type="entry name" value="PfkB_Carbo_kinase"/>
</dbReference>
<dbReference type="Pfam" id="PF00294">
    <property type="entry name" value="PfkB"/>
    <property type="match status" value="1"/>
</dbReference>
<proteinExistence type="inferred from homology"/>
<organism evidence="5 6">
    <name type="scientific">Rhodovulum marinum</name>
    <dbReference type="NCBI Taxonomy" id="320662"/>
    <lineage>
        <taxon>Bacteria</taxon>
        <taxon>Pseudomonadati</taxon>
        <taxon>Pseudomonadota</taxon>
        <taxon>Alphaproteobacteria</taxon>
        <taxon>Rhodobacterales</taxon>
        <taxon>Paracoccaceae</taxon>
        <taxon>Rhodovulum</taxon>
    </lineage>
</organism>
<dbReference type="Gene3D" id="3.40.1190.20">
    <property type="match status" value="1"/>
</dbReference>
<dbReference type="OrthoDB" id="9776822at2"/>
<dbReference type="SUPFAM" id="SSF53613">
    <property type="entry name" value="Ribokinase-like"/>
    <property type="match status" value="1"/>
</dbReference>
<comment type="caution">
    <text evidence="5">The sequence shown here is derived from an EMBL/GenBank/DDBJ whole genome shotgun (WGS) entry which is preliminary data.</text>
</comment>
<protein>
    <submittedName>
        <fullName evidence="5">2-keto-3-deoxygluconate kinase</fullName>
    </submittedName>
</protein>
<dbReference type="CDD" id="cd01166">
    <property type="entry name" value="KdgK"/>
    <property type="match status" value="1"/>
</dbReference>
<keyword evidence="2" id="KW-0808">Transferase</keyword>
<dbReference type="GO" id="GO:0008673">
    <property type="term" value="F:2-dehydro-3-deoxygluconokinase activity"/>
    <property type="evidence" value="ECO:0007669"/>
    <property type="project" value="TreeGrafter"/>
</dbReference>
<accession>A0A4R2Q3Y6</accession>
<dbReference type="PROSITE" id="PS00584">
    <property type="entry name" value="PFKB_KINASES_2"/>
    <property type="match status" value="1"/>
</dbReference>
<sequence length="306" mass="31670">MSSVLALGECMVELAPTGGGLYRRGFAGDTFNTAWYARRLLPADWSVAYASCVGTDAVSREMVDFMAAEGIDTAPIRRLPDRTVGLYMIALAGGERSFSYWRGQSAARALADDPDWLDAALSGRNFIHFSGISLAILRPDSRERLCDALACARAAGARVVFDTNLRPRLWEDEDAMRAGLTLGASVADIVLPSFDEETALFGDADPAATIARYGGLGAGLVAVKQGAGPVVLWQAGGGATTLTPAPVPRVVDTTAAGDSFAAGLIAGLAQAQSPREAAAAAMALAGRVIRAPGALVRGAIEGGAAR</sequence>
<feature type="domain" description="Carbohydrate kinase PfkB" evidence="4">
    <location>
        <begin position="2"/>
        <end position="294"/>
    </location>
</feature>
<dbReference type="InterPro" id="IPR002173">
    <property type="entry name" value="Carboh/pur_kinase_PfkB_CS"/>
</dbReference>
<evidence type="ECO:0000259" key="4">
    <source>
        <dbReference type="Pfam" id="PF00294"/>
    </source>
</evidence>
<dbReference type="Proteomes" id="UP000294835">
    <property type="component" value="Unassembled WGS sequence"/>
</dbReference>
<dbReference type="EMBL" id="SLXP01000002">
    <property type="protein sequence ID" value="TCP43297.1"/>
    <property type="molecule type" value="Genomic_DNA"/>
</dbReference>
<evidence type="ECO:0000256" key="2">
    <source>
        <dbReference type="ARBA" id="ARBA00022679"/>
    </source>
</evidence>
<dbReference type="GO" id="GO:0042840">
    <property type="term" value="P:D-glucuronate catabolic process"/>
    <property type="evidence" value="ECO:0007669"/>
    <property type="project" value="TreeGrafter"/>
</dbReference>
<dbReference type="GO" id="GO:0006974">
    <property type="term" value="P:DNA damage response"/>
    <property type="evidence" value="ECO:0007669"/>
    <property type="project" value="TreeGrafter"/>
</dbReference>
<dbReference type="RefSeq" id="WP_132461133.1">
    <property type="nucleotide sequence ID" value="NZ_SLXP01000002.1"/>
</dbReference>
<comment type="similarity">
    <text evidence="1">Belongs to the carbohydrate kinase PfkB family.</text>
</comment>
<dbReference type="PANTHER" id="PTHR43085:SF15">
    <property type="entry name" value="2-DEHYDRO-3-DEOXYGLUCONOKINASE"/>
    <property type="match status" value="1"/>
</dbReference>
<dbReference type="InterPro" id="IPR011611">
    <property type="entry name" value="PfkB_dom"/>
</dbReference>
<keyword evidence="3 5" id="KW-0418">Kinase</keyword>
<dbReference type="PANTHER" id="PTHR43085">
    <property type="entry name" value="HEXOKINASE FAMILY MEMBER"/>
    <property type="match status" value="1"/>
</dbReference>
<reference evidence="5 6" key="1">
    <citation type="submission" date="2019-03" db="EMBL/GenBank/DDBJ databases">
        <title>Genomic Encyclopedia of Type Strains, Phase IV (KMG-IV): sequencing the most valuable type-strain genomes for metagenomic binning, comparative biology and taxonomic classification.</title>
        <authorList>
            <person name="Goeker M."/>
        </authorList>
    </citation>
    <scope>NUCLEOTIDE SEQUENCE [LARGE SCALE GENOMIC DNA]</scope>
    <source>
        <strain evidence="5 6">DSM 18063</strain>
    </source>
</reference>
<keyword evidence="6" id="KW-1185">Reference proteome</keyword>
<dbReference type="AlphaFoldDB" id="A0A4R2Q3Y6"/>
<dbReference type="InterPro" id="IPR029056">
    <property type="entry name" value="Ribokinase-like"/>
</dbReference>
<evidence type="ECO:0000256" key="1">
    <source>
        <dbReference type="ARBA" id="ARBA00010688"/>
    </source>
</evidence>
<dbReference type="GO" id="GO:0019698">
    <property type="term" value="P:D-galacturonate catabolic process"/>
    <property type="evidence" value="ECO:0007669"/>
    <property type="project" value="TreeGrafter"/>
</dbReference>
<evidence type="ECO:0000313" key="5">
    <source>
        <dbReference type="EMBL" id="TCP43297.1"/>
    </source>
</evidence>
<evidence type="ECO:0000256" key="3">
    <source>
        <dbReference type="ARBA" id="ARBA00022777"/>
    </source>
</evidence>